<dbReference type="InterPro" id="IPR004875">
    <property type="entry name" value="DDE_SF_endonuclease_dom"/>
</dbReference>
<dbReference type="EMBL" id="CM001209">
    <property type="protein sequence ID" value="EGP82460.1"/>
    <property type="molecule type" value="Genomic_DNA"/>
</dbReference>
<sequence>ENVYNMDKTRVILSTLGAVKVLVGRNDIRGYRGARVKRTTVTAIECISSDGRYLSPIIIWAATTHRSDWITFPTPGWHYACSESRYTDSKISLE</sequence>
<dbReference type="OMA" id="KVVHWFD"/>
<protein>
    <recommendedName>
        <fullName evidence="1">DDE-1 domain-containing protein</fullName>
    </recommendedName>
</protein>
<dbReference type="Pfam" id="PF03184">
    <property type="entry name" value="DDE_1"/>
    <property type="match status" value="1"/>
</dbReference>
<proteinExistence type="predicted"/>
<dbReference type="AlphaFoldDB" id="F9XQN0"/>
<dbReference type="KEGG" id="ztr:MYCGRDRAFT_51666"/>
<dbReference type="HOGENOM" id="CLU_2392091_0_0_1"/>
<feature type="non-terminal residue" evidence="2">
    <location>
        <position position="1"/>
    </location>
</feature>
<dbReference type="GO" id="GO:0003676">
    <property type="term" value="F:nucleic acid binding"/>
    <property type="evidence" value="ECO:0007669"/>
    <property type="project" value="InterPro"/>
</dbReference>
<dbReference type="OrthoDB" id="5425890at2759"/>
<evidence type="ECO:0000259" key="1">
    <source>
        <dbReference type="Pfam" id="PF03184"/>
    </source>
</evidence>
<keyword evidence="3" id="KW-1185">Reference proteome</keyword>
<dbReference type="eggNOG" id="ENOG502SHQS">
    <property type="taxonomic scope" value="Eukaryota"/>
</dbReference>
<dbReference type="Proteomes" id="UP000008062">
    <property type="component" value="Chromosome 14"/>
</dbReference>
<evidence type="ECO:0000313" key="2">
    <source>
        <dbReference type="EMBL" id="EGP82460.1"/>
    </source>
</evidence>
<reference evidence="2 3" key="1">
    <citation type="journal article" date="2011" name="PLoS Genet.">
        <title>Finished genome of the fungal wheat pathogen Mycosphaerella graminicola reveals dispensome structure, chromosome plasticity, and stealth pathogenesis.</title>
        <authorList>
            <person name="Goodwin S.B."/>
            <person name="Ben M'barek S."/>
            <person name="Dhillon B."/>
            <person name="Wittenberg A.H.J."/>
            <person name="Crane C.F."/>
            <person name="Hane J.K."/>
            <person name="Foster A.J."/>
            <person name="Van der Lee T.A.J."/>
            <person name="Grimwood J."/>
            <person name="Aerts A."/>
            <person name="Antoniw J."/>
            <person name="Bailey A."/>
            <person name="Bluhm B."/>
            <person name="Bowler J."/>
            <person name="Bristow J."/>
            <person name="van der Burgt A."/>
            <person name="Canto-Canche B."/>
            <person name="Churchill A.C.L."/>
            <person name="Conde-Ferraez L."/>
            <person name="Cools H.J."/>
            <person name="Coutinho P.M."/>
            <person name="Csukai M."/>
            <person name="Dehal P."/>
            <person name="De Wit P."/>
            <person name="Donzelli B."/>
            <person name="van de Geest H.C."/>
            <person name="van Ham R.C.H.J."/>
            <person name="Hammond-Kosack K.E."/>
            <person name="Henrissat B."/>
            <person name="Kilian A."/>
            <person name="Kobayashi A.K."/>
            <person name="Koopmann E."/>
            <person name="Kourmpetis Y."/>
            <person name="Kuzniar A."/>
            <person name="Lindquist E."/>
            <person name="Lombard V."/>
            <person name="Maliepaard C."/>
            <person name="Martins N."/>
            <person name="Mehrabi R."/>
            <person name="Nap J.P.H."/>
            <person name="Ponomarenko A."/>
            <person name="Rudd J.J."/>
            <person name="Salamov A."/>
            <person name="Schmutz J."/>
            <person name="Schouten H.J."/>
            <person name="Shapiro H."/>
            <person name="Stergiopoulos I."/>
            <person name="Torriani S.F.F."/>
            <person name="Tu H."/>
            <person name="de Vries R.P."/>
            <person name="Waalwijk C."/>
            <person name="Ware S.B."/>
            <person name="Wiebenga A."/>
            <person name="Zwiers L.-H."/>
            <person name="Oliver R.P."/>
            <person name="Grigoriev I.V."/>
            <person name="Kema G.H.J."/>
        </authorList>
    </citation>
    <scope>NUCLEOTIDE SEQUENCE [LARGE SCALE GENOMIC DNA]</scope>
    <source>
        <strain evidence="3">CBS 115943 / IPO323</strain>
    </source>
</reference>
<gene>
    <name evidence="2" type="ORF">MYCGRDRAFT_51666</name>
</gene>
<dbReference type="RefSeq" id="XP_003847484.1">
    <property type="nucleotide sequence ID" value="XM_003847436.1"/>
</dbReference>
<feature type="domain" description="DDE-1" evidence="1">
    <location>
        <begin position="38"/>
        <end position="91"/>
    </location>
</feature>
<dbReference type="InParanoid" id="F9XQN0"/>
<dbReference type="GeneID" id="13400551"/>
<accession>F9XQN0</accession>
<evidence type="ECO:0000313" key="3">
    <source>
        <dbReference type="Proteomes" id="UP000008062"/>
    </source>
</evidence>
<name>F9XQN0_ZYMTI</name>
<organism evidence="2 3">
    <name type="scientific">Zymoseptoria tritici (strain CBS 115943 / IPO323)</name>
    <name type="common">Speckled leaf blotch fungus</name>
    <name type="synonym">Septoria tritici</name>
    <dbReference type="NCBI Taxonomy" id="336722"/>
    <lineage>
        <taxon>Eukaryota</taxon>
        <taxon>Fungi</taxon>
        <taxon>Dikarya</taxon>
        <taxon>Ascomycota</taxon>
        <taxon>Pezizomycotina</taxon>
        <taxon>Dothideomycetes</taxon>
        <taxon>Dothideomycetidae</taxon>
        <taxon>Mycosphaerellales</taxon>
        <taxon>Mycosphaerellaceae</taxon>
        <taxon>Zymoseptoria</taxon>
    </lineage>
</organism>